<protein>
    <recommendedName>
        <fullName evidence="2">F-box domain-containing protein</fullName>
    </recommendedName>
</protein>
<dbReference type="SUPFAM" id="SSF81383">
    <property type="entry name" value="F-box domain"/>
    <property type="match status" value="1"/>
</dbReference>
<dbReference type="PROSITE" id="PS50181">
    <property type="entry name" value="FBOX"/>
    <property type="match status" value="1"/>
</dbReference>
<feature type="region of interest" description="Disordered" evidence="1">
    <location>
        <begin position="456"/>
        <end position="511"/>
    </location>
</feature>
<feature type="domain" description="F-box" evidence="2">
    <location>
        <begin position="229"/>
        <end position="275"/>
    </location>
</feature>
<dbReference type="Pfam" id="PF12937">
    <property type="entry name" value="F-box-like"/>
    <property type="match status" value="1"/>
</dbReference>
<evidence type="ECO:0000313" key="4">
    <source>
        <dbReference type="Proteomes" id="UP000245946"/>
    </source>
</evidence>
<dbReference type="Proteomes" id="UP000245946">
    <property type="component" value="Unassembled WGS sequence"/>
</dbReference>
<reference evidence="3 4" key="1">
    <citation type="journal article" date="2018" name="Mol. Biol. Evol.">
        <title>Broad Genomic Sampling Reveals a Smut Pathogenic Ancestry of the Fungal Clade Ustilaginomycotina.</title>
        <authorList>
            <person name="Kijpornyongpan T."/>
            <person name="Mondo S.J."/>
            <person name="Barry K."/>
            <person name="Sandor L."/>
            <person name="Lee J."/>
            <person name="Lipzen A."/>
            <person name="Pangilinan J."/>
            <person name="LaButti K."/>
            <person name="Hainaut M."/>
            <person name="Henrissat B."/>
            <person name="Grigoriev I.V."/>
            <person name="Spatafora J.W."/>
            <person name="Aime M.C."/>
        </authorList>
    </citation>
    <scope>NUCLEOTIDE SEQUENCE [LARGE SCALE GENOMIC DNA]</scope>
    <source>
        <strain evidence="3 4">MCA 4186</strain>
    </source>
</reference>
<dbReference type="GeneID" id="37273469"/>
<dbReference type="Gene3D" id="3.80.10.10">
    <property type="entry name" value="Ribonuclease Inhibitor"/>
    <property type="match status" value="1"/>
</dbReference>
<evidence type="ECO:0000259" key="2">
    <source>
        <dbReference type="PROSITE" id="PS50181"/>
    </source>
</evidence>
<feature type="region of interest" description="Disordered" evidence="1">
    <location>
        <begin position="1"/>
        <end position="81"/>
    </location>
</feature>
<dbReference type="EMBL" id="KZ819300">
    <property type="protein sequence ID" value="PWN96250.1"/>
    <property type="molecule type" value="Genomic_DNA"/>
</dbReference>
<dbReference type="SMART" id="SM00256">
    <property type="entry name" value="FBOX"/>
    <property type="match status" value="1"/>
</dbReference>
<evidence type="ECO:0000313" key="3">
    <source>
        <dbReference type="EMBL" id="PWN96250.1"/>
    </source>
</evidence>
<dbReference type="STRING" id="58919.A0A316Z3C3"/>
<dbReference type="InterPro" id="IPR001810">
    <property type="entry name" value="F-box_dom"/>
</dbReference>
<organism evidence="3 4">
    <name type="scientific">Tilletiopsis washingtonensis</name>
    <dbReference type="NCBI Taxonomy" id="58919"/>
    <lineage>
        <taxon>Eukaryota</taxon>
        <taxon>Fungi</taxon>
        <taxon>Dikarya</taxon>
        <taxon>Basidiomycota</taxon>
        <taxon>Ustilaginomycotina</taxon>
        <taxon>Exobasidiomycetes</taxon>
        <taxon>Entylomatales</taxon>
        <taxon>Entylomatales incertae sedis</taxon>
        <taxon>Tilletiopsis</taxon>
    </lineage>
</organism>
<dbReference type="InterPro" id="IPR032675">
    <property type="entry name" value="LRR_dom_sf"/>
</dbReference>
<proteinExistence type="predicted"/>
<evidence type="ECO:0000256" key="1">
    <source>
        <dbReference type="SAM" id="MobiDB-lite"/>
    </source>
</evidence>
<feature type="compositionally biased region" description="Low complexity" evidence="1">
    <location>
        <begin position="13"/>
        <end position="41"/>
    </location>
</feature>
<accession>A0A316Z3C3</accession>
<dbReference type="InterPro" id="IPR036047">
    <property type="entry name" value="F-box-like_dom_sf"/>
</dbReference>
<dbReference type="AlphaFoldDB" id="A0A316Z3C3"/>
<name>A0A316Z3C3_9BASI</name>
<dbReference type="RefSeq" id="XP_025596529.1">
    <property type="nucleotide sequence ID" value="XM_025745925.1"/>
</dbReference>
<gene>
    <name evidence="3" type="ORF">FA09DRAFT_96735</name>
</gene>
<sequence length="526" mass="58863">MSDLRYATPPPEAVASSSSLSRTASPSHAAASSSSVPRAVHYASREADEQDGSSRSSTGWSRKRAWRDADEEIDAPADASHRQCLDRARSYLEQAQERDDELRRGYAEQVIRKERSARDRTAKASSFEFDFDSVNAPFHERESWKLAERMRMPAKLDPVAVKLRKESLRWARSALLLQEDAESYYRAAAAFKALAEPAKALSALERARRFDDGAWASAIDQLEVRCSSRFAAALLPVELFVPIFGELGAVYSARALRVCRSWHSIMSRPEFWRKVVFAPCSKARKAVPKRTLKQIASRSDHSITELESRSLETKELDYLCSVLARSALSIRSIVVDAPNAAYDFLRLAEQCPKLSILEVHEIAHGRRRRPLFDPSQGPLVKRGLTRVSLELDAESCVGRFNEGLLQLIEQAAFARLSFCGELVEQGEGDDFCRGSKYGRPSPMPARSSLRICVISTSKTPSPTATRRSVSCRSTPPASPLRFSRRSSAMQRSFPSSRRSRSPDPSASRSRWQNIVTWTSSQEAIMR</sequence>
<feature type="compositionally biased region" description="Low complexity" evidence="1">
    <location>
        <begin position="491"/>
        <end position="510"/>
    </location>
</feature>
<feature type="compositionally biased region" description="Polar residues" evidence="1">
    <location>
        <begin position="456"/>
        <end position="475"/>
    </location>
</feature>
<keyword evidence="4" id="KW-1185">Reference proteome</keyword>